<evidence type="ECO:0000313" key="3">
    <source>
        <dbReference type="Proteomes" id="UP000799118"/>
    </source>
</evidence>
<evidence type="ECO:0000256" key="1">
    <source>
        <dbReference type="SAM" id="SignalP"/>
    </source>
</evidence>
<evidence type="ECO:0008006" key="4">
    <source>
        <dbReference type="Google" id="ProtNLM"/>
    </source>
</evidence>
<name>A0A6A4GS33_9AGAR</name>
<sequence length="58" mass="6221">MSRFSNFVVVVAMLLFIQASVMTVQAMPSSERRTVAIPRTCGQEPPCVVGIACCGSED</sequence>
<proteinExistence type="predicted"/>
<feature type="chain" id="PRO_5025443149" description="Hydrophobin" evidence="1">
    <location>
        <begin position="27"/>
        <end position="58"/>
    </location>
</feature>
<dbReference type="AlphaFoldDB" id="A0A6A4GS33"/>
<keyword evidence="3" id="KW-1185">Reference proteome</keyword>
<organism evidence="2 3">
    <name type="scientific">Gymnopus androsaceus JB14</name>
    <dbReference type="NCBI Taxonomy" id="1447944"/>
    <lineage>
        <taxon>Eukaryota</taxon>
        <taxon>Fungi</taxon>
        <taxon>Dikarya</taxon>
        <taxon>Basidiomycota</taxon>
        <taxon>Agaricomycotina</taxon>
        <taxon>Agaricomycetes</taxon>
        <taxon>Agaricomycetidae</taxon>
        <taxon>Agaricales</taxon>
        <taxon>Marasmiineae</taxon>
        <taxon>Omphalotaceae</taxon>
        <taxon>Gymnopus</taxon>
    </lineage>
</organism>
<feature type="signal peptide" evidence="1">
    <location>
        <begin position="1"/>
        <end position="26"/>
    </location>
</feature>
<accession>A0A6A4GS33</accession>
<dbReference type="Proteomes" id="UP000799118">
    <property type="component" value="Unassembled WGS sequence"/>
</dbReference>
<gene>
    <name evidence="2" type="ORF">BT96DRAFT_927274</name>
</gene>
<reference evidence="2" key="1">
    <citation type="journal article" date="2019" name="Environ. Microbiol.">
        <title>Fungal ecological strategies reflected in gene transcription - a case study of two litter decomposers.</title>
        <authorList>
            <person name="Barbi F."/>
            <person name="Kohler A."/>
            <person name="Barry K."/>
            <person name="Baskaran P."/>
            <person name="Daum C."/>
            <person name="Fauchery L."/>
            <person name="Ihrmark K."/>
            <person name="Kuo A."/>
            <person name="LaButti K."/>
            <person name="Lipzen A."/>
            <person name="Morin E."/>
            <person name="Grigoriev I.V."/>
            <person name="Henrissat B."/>
            <person name="Lindahl B."/>
            <person name="Martin F."/>
        </authorList>
    </citation>
    <scope>NUCLEOTIDE SEQUENCE</scope>
    <source>
        <strain evidence="2">JB14</strain>
    </source>
</reference>
<dbReference type="EMBL" id="ML769765">
    <property type="protein sequence ID" value="KAE9388035.1"/>
    <property type="molecule type" value="Genomic_DNA"/>
</dbReference>
<evidence type="ECO:0000313" key="2">
    <source>
        <dbReference type="EMBL" id="KAE9388035.1"/>
    </source>
</evidence>
<protein>
    <recommendedName>
        <fullName evidence="4">Hydrophobin</fullName>
    </recommendedName>
</protein>
<keyword evidence="1" id="KW-0732">Signal</keyword>